<dbReference type="AlphaFoldDB" id="A0A146JWY3"/>
<keyword evidence="1" id="KW-0175">Coiled coil</keyword>
<proteinExistence type="predicted"/>
<accession>A0A146JWY3</accession>
<name>A0A146JWY3_9EUKA</name>
<feature type="non-terminal residue" evidence="2">
    <location>
        <position position="305"/>
    </location>
</feature>
<feature type="coiled-coil region" evidence="1">
    <location>
        <begin position="215"/>
        <end position="242"/>
    </location>
</feature>
<organism evidence="2">
    <name type="scientific">Trepomonas sp. PC1</name>
    <dbReference type="NCBI Taxonomy" id="1076344"/>
    <lineage>
        <taxon>Eukaryota</taxon>
        <taxon>Metamonada</taxon>
        <taxon>Diplomonadida</taxon>
        <taxon>Hexamitidae</taxon>
        <taxon>Hexamitinae</taxon>
        <taxon>Trepomonas</taxon>
    </lineage>
</organism>
<feature type="non-terminal residue" evidence="2">
    <location>
        <position position="1"/>
    </location>
</feature>
<protein>
    <submittedName>
        <fullName evidence="2">Uncharacterized protein</fullName>
    </submittedName>
</protein>
<evidence type="ECO:0000313" key="2">
    <source>
        <dbReference type="EMBL" id="JAP88648.1"/>
    </source>
</evidence>
<reference evidence="2" key="1">
    <citation type="submission" date="2015-07" db="EMBL/GenBank/DDBJ databases">
        <title>Adaptation to a free-living lifestyle via gene acquisitions in the diplomonad Trepomonas sp. PC1.</title>
        <authorList>
            <person name="Xu F."/>
            <person name="Jerlstrom-Hultqvist J."/>
            <person name="Kolisko M."/>
            <person name="Simpson A.G.B."/>
            <person name="Roger A.J."/>
            <person name="Svard S.G."/>
            <person name="Andersson J.O."/>
        </authorList>
    </citation>
    <scope>NUCLEOTIDE SEQUENCE</scope>
    <source>
        <strain evidence="2">PC1</strain>
    </source>
</reference>
<gene>
    <name evidence="2" type="ORF">TPC1_31857</name>
</gene>
<evidence type="ECO:0000256" key="1">
    <source>
        <dbReference type="SAM" id="Coils"/>
    </source>
</evidence>
<dbReference type="EMBL" id="GDID01007958">
    <property type="protein sequence ID" value="JAP88648.1"/>
    <property type="molecule type" value="Transcribed_RNA"/>
</dbReference>
<sequence length="305" mass="34878">SIENISFLQKSNLQKIFFTNVIFSHSLEDEEFSCYLSFQSCELSKFPRCKQIRIIQKQLVELTHFYEAATVSCPYKIRVPITQLTILDETTDNFKSLQAKSLSIHFHELFSSNLQGFMFPGDILSLSGGLSSLSGVEALTNLKHFSLKNTEITNAEELLYLLGIENLTYQFEGNPFQSFHLKKYEEVCELLKTKQTDKLSKFLKSGAAKYVFKQLKCREDEIEGLKAELKLCKAALRKSTENTTTMIHAVSSCETAQCQCFYFNFLSISLQNHHKSVYASLGWYVKIDQKTIHLGQLYFPGSGLR</sequence>